<comment type="caution">
    <text evidence="2">The sequence shown here is derived from an EMBL/GenBank/DDBJ whole genome shotgun (WGS) entry which is preliminary data.</text>
</comment>
<dbReference type="Gene3D" id="1.10.510.10">
    <property type="entry name" value="Transferase(Phosphotransferase) domain 1"/>
    <property type="match status" value="1"/>
</dbReference>
<reference evidence="2 3" key="1">
    <citation type="journal article" date="2020" name="Mol. Plant">
        <title>The Chromosome-Based Rubber Tree Genome Provides New Insights into Spurge Genome Evolution and Rubber Biosynthesis.</title>
        <authorList>
            <person name="Liu J."/>
            <person name="Shi C."/>
            <person name="Shi C.C."/>
            <person name="Li W."/>
            <person name="Zhang Q.J."/>
            <person name="Zhang Y."/>
            <person name="Li K."/>
            <person name="Lu H.F."/>
            <person name="Shi C."/>
            <person name="Zhu S.T."/>
            <person name="Xiao Z.Y."/>
            <person name="Nan H."/>
            <person name="Yue Y."/>
            <person name="Zhu X.G."/>
            <person name="Wu Y."/>
            <person name="Hong X.N."/>
            <person name="Fan G.Y."/>
            <person name="Tong Y."/>
            <person name="Zhang D."/>
            <person name="Mao C.L."/>
            <person name="Liu Y.L."/>
            <person name="Hao S.J."/>
            <person name="Liu W.Q."/>
            <person name="Lv M.Q."/>
            <person name="Zhang H.B."/>
            <person name="Liu Y."/>
            <person name="Hu-Tang G.R."/>
            <person name="Wang J.P."/>
            <person name="Wang J.H."/>
            <person name="Sun Y.H."/>
            <person name="Ni S.B."/>
            <person name="Chen W.B."/>
            <person name="Zhang X.C."/>
            <person name="Jiao Y.N."/>
            <person name="Eichler E.E."/>
            <person name="Li G.H."/>
            <person name="Liu X."/>
            <person name="Gao L.Z."/>
        </authorList>
    </citation>
    <scope>NUCLEOTIDE SEQUENCE [LARGE SCALE GENOMIC DNA]</scope>
    <source>
        <strain evidence="3">cv. GT1</strain>
        <tissue evidence="2">Leaf</tissue>
    </source>
</reference>
<dbReference type="InterPro" id="IPR045272">
    <property type="entry name" value="ANXUR1/2-like"/>
</dbReference>
<evidence type="ECO:0008006" key="4">
    <source>
        <dbReference type="Google" id="ProtNLM"/>
    </source>
</evidence>
<organism evidence="2 3">
    <name type="scientific">Hevea brasiliensis</name>
    <name type="common">Para rubber tree</name>
    <name type="synonym">Siphonia brasiliensis</name>
    <dbReference type="NCBI Taxonomy" id="3981"/>
    <lineage>
        <taxon>Eukaryota</taxon>
        <taxon>Viridiplantae</taxon>
        <taxon>Streptophyta</taxon>
        <taxon>Embryophyta</taxon>
        <taxon>Tracheophyta</taxon>
        <taxon>Spermatophyta</taxon>
        <taxon>Magnoliopsida</taxon>
        <taxon>eudicotyledons</taxon>
        <taxon>Gunneridae</taxon>
        <taxon>Pentapetalae</taxon>
        <taxon>rosids</taxon>
        <taxon>fabids</taxon>
        <taxon>Malpighiales</taxon>
        <taxon>Euphorbiaceae</taxon>
        <taxon>Crotonoideae</taxon>
        <taxon>Micrandreae</taxon>
        <taxon>Hevea</taxon>
    </lineage>
</organism>
<evidence type="ECO:0000256" key="1">
    <source>
        <dbReference type="SAM" id="Phobius"/>
    </source>
</evidence>
<gene>
    <name evidence="2" type="ORF">GH714_037924</name>
</gene>
<dbReference type="AlphaFoldDB" id="A0A6A6M7K5"/>
<sequence length="367" mass="41018">MSFAFTSVTNSKSPGTLKFDLYIYTKFSWVVDSAEVNGATLAAPFFADYVIESDDSGYINFSIVPNNDSEMKNAFLNGVEIMDFLTNTRMNLGHLGHPSKHLDLVIGLSVGCVVLISLLMILFLFVLRRKRAKPVEALVLKDKVPLGRGRPYGLITANPVPNLNLKLKMPFSEIQAATRDFDTKLLIGESGFGKVYKGTLPTGMKVAVKRSDASHGQGLPEFQTGTLRDHLYIWKENSKIASVLPKLTWKRRLEICIGLPDPDPCRMGLIGSFGYLDPEYVRTLQLTGEEINLAEWGMFWQKKGEIEKIVDPSLAGHINPNSLRKFGEIAEKCMQIEGANRPTMLDVCWDLEYALQLQQTAVSRETY</sequence>
<keyword evidence="1" id="KW-1133">Transmembrane helix</keyword>
<dbReference type="EMBL" id="JAAGAX010000008">
    <property type="protein sequence ID" value="KAF2308236.1"/>
    <property type="molecule type" value="Genomic_DNA"/>
</dbReference>
<accession>A0A6A6M7K5</accession>
<dbReference type="Gene3D" id="3.30.200.20">
    <property type="entry name" value="Phosphorylase Kinase, domain 1"/>
    <property type="match status" value="1"/>
</dbReference>
<keyword evidence="1" id="KW-0812">Transmembrane</keyword>
<protein>
    <recommendedName>
        <fullName evidence="4">Protein kinase domain-containing protein</fullName>
    </recommendedName>
</protein>
<dbReference type="GO" id="GO:0009506">
    <property type="term" value="C:plasmodesma"/>
    <property type="evidence" value="ECO:0007669"/>
    <property type="project" value="TreeGrafter"/>
</dbReference>
<dbReference type="PANTHER" id="PTHR27003">
    <property type="entry name" value="OS07G0166700 PROTEIN"/>
    <property type="match status" value="1"/>
</dbReference>
<feature type="transmembrane region" description="Helical" evidence="1">
    <location>
        <begin position="104"/>
        <end position="127"/>
    </location>
</feature>
<keyword evidence="3" id="KW-1185">Reference proteome</keyword>
<dbReference type="GO" id="GO:0004714">
    <property type="term" value="F:transmembrane receptor protein tyrosine kinase activity"/>
    <property type="evidence" value="ECO:0007669"/>
    <property type="project" value="InterPro"/>
</dbReference>
<dbReference type="InterPro" id="IPR011009">
    <property type="entry name" value="Kinase-like_dom_sf"/>
</dbReference>
<evidence type="ECO:0000313" key="3">
    <source>
        <dbReference type="Proteomes" id="UP000467840"/>
    </source>
</evidence>
<keyword evidence="1" id="KW-0472">Membrane</keyword>
<name>A0A6A6M7K5_HEVBR</name>
<dbReference type="PANTHER" id="PTHR27003:SF325">
    <property type="entry name" value="PROTEIN KINASE DOMAIN-CONTAINING PROTEIN"/>
    <property type="match status" value="1"/>
</dbReference>
<proteinExistence type="predicted"/>
<evidence type="ECO:0000313" key="2">
    <source>
        <dbReference type="EMBL" id="KAF2308236.1"/>
    </source>
</evidence>
<dbReference type="GO" id="GO:0005886">
    <property type="term" value="C:plasma membrane"/>
    <property type="evidence" value="ECO:0007669"/>
    <property type="project" value="TreeGrafter"/>
</dbReference>
<dbReference type="SUPFAM" id="SSF56112">
    <property type="entry name" value="Protein kinase-like (PK-like)"/>
    <property type="match status" value="1"/>
</dbReference>
<dbReference type="Proteomes" id="UP000467840">
    <property type="component" value="Chromosome 9"/>
</dbReference>